<dbReference type="EMBL" id="AP019302">
    <property type="protein sequence ID" value="BBH05301.1"/>
    <property type="molecule type" value="Genomic_DNA"/>
</dbReference>
<keyword evidence="2" id="KW-0723">Serine/threonine-protein kinase</keyword>
<evidence type="ECO:0000256" key="6">
    <source>
        <dbReference type="ARBA" id="ARBA00023136"/>
    </source>
</evidence>
<keyword evidence="2" id="KW-0808">Transferase</keyword>
<protein>
    <recommendedName>
        <fullName evidence="8">Serine-threonine/tyrosine-protein kinase catalytic domain-containing protein</fullName>
    </recommendedName>
</protein>
<evidence type="ECO:0000256" key="4">
    <source>
        <dbReference type="ARBA" id="ARBA00022729"/>
    </source>
</evidence>
<evidence type="ECO:0000313" key="9">
    <source>
        <dbReference type="EMBL" id="BBH05301.1"/>
    </source>
</evidence>
<evidence type="ECO:0000256" key="7">
    <source>
        <dbReference type="ARBA" id="ARBA00023180"/>
    </source>
</evidence>
<gene>
    <name evidence="9" type="ORF">Prudu_016653</name>
</gene>
<dbReference type="InterPro" id="IPR011009">
    <property type="entry name" value="Kinase-like_dom_sf"/>
</dbReference>
<keyword evidence="4" id="KW-0732">Signal</keyword>
<evidence type="ECO:0000259" key="8">
    <source>
        <dbReference type="Pfam" id="PF07714"/>
    </source>
</evidence>
<sequence length="119" mass="13380">MLTSKRWQKDKLGEGGYSSEYKAKLRSGRVVAIKMLGKSKTNGQDFINEVGPLEVHHCNVVRLTGLCVDGSKRAHLKKGKDIEIGDDETNEEKNIVKQMMMVALWCVQMRPSEHPPANE</sequence>
<dbReference type="Gene3D" id="3.30.200.20">
    <property type="entry name" value="Phosphorylase Kinase, domain 1"/>
    <property type="match status" value="1"/>
</dbReference>
<feature type="domain" description="Serine-threonine/tyrosine-protein kinase catalytic" evidence="8">
    <location>
        <begin position="9"/>
        <end position="71"/>
    </location>
</feature>
<organism evidence="9">
    <name type="scientific">Prunus dulcis</name>
    <name type="common">Almond</name>
    <name type="synonym">Amygdalus dulcis</name>
    <dbReference type="NCBI Taxonomy" id="3755"/>
    <lineage>
        <taxon>Eukaryota</taxon>
        <taxon>Viridiplantae</taxon>
        <taxon>Streptophyta</taxon>
        <taxon>Embryophyta</taxon>
        <taxon>Tracheophyta</taxon>
        <taxon>Spermatophyta</taxon>
        <taxon>Magnoliopsida</taxon>
        <taxon>eudicotyledons</taxon>
        <taxon>Gunneridae</taxon>
        <taxon>Pentapetalae</taxon>
        <taxon>rosids</taxon>
        <taxon>fabids</taxon>
        <taxon>Rosales</taxon>
        <taxon>Rosaceae</taxon>
        <taxon>Amygdaloideae</taxon>
        <taxon>Amygdaleae</taxon>
        <taxon>Prunus</taxon>
    </lineage>
</organism>
<proteinExistence type="predicted"/>
<keyword evidence="3" id="KW-0812">Transmembrane</keyword>
<accession>A0A4Y1RLX6</accession>
<evidence type="ECO:0000256" key="2">
    <source>
        <dbReference type="ARBA" id="ARBA00022527"/>
    </source>
</evidence>
<dbReference type="SUPFAM" id="SSF56112">
    <property type="entry name" value="Protein kinase-like (PK-like)"/>
    <property type="match status" value="1"/>
</dbReference>
<keyword evidence="2" id="KW-0418">Kinase</keyword>
<dbReference type="GO" id="GO:0004674">
    <property type="term" value="F:protein serine/threonine kinase activity"/>
    <property type="evidence" value="ECO:0007669"/>
    <property type="project" value="UniProtKB-KW"/>
</dbReference>
<dbReference type="AlphaFoldDB" id="A0A4Y1RLX6"/>
<dbReference type="GO" id="GO:0016020">
    <property type="term" value="C:membrane"/>
    <property type="evidence" value="ECO:0007669"/>
    <property type="project" value="UniProtKB-SubCell"/>
</dbReference>
<dbReference type="InterPro" id="IPR045874">
    <property type="entry name" value="LRK10/LRL21-25-like"/>
</dbReference>
<name>A0A4Y1RLX6_PRUDU</name>
<comment type="subcellular location">
    <subcellularLocation>
        <location evidence="1">Membrane</location>
        <topology evidence="1">Single-pass type I membrane protein</topology>
    </subcellularLocation>
</comment>
<dbReference type="Pfam" id="PF07714">
    <property type="entry name" value="PK_Tyr_Ser-Thr"/>
    <property type="match status" value="1"/>
</dbReference>
<evidence type="ECO:0000256" key="3">
    <source>
        <dbReference type="ARBA" id="ARBA00022692"/>
    </source>
</evidence>
<keyword evidence="6" id="KW-0472">Membrane</keyword>
<evidence type="ECO:0000256" key="1">
    <source>
        <dbReference type="ARBA" id="ARBA00004479"/>
    </source>
</evidence>
<dbReference type="PANTHER" id="PTHR27009">
    <property type="entry name" value="RUST RESISTANCE KINASE LR10-RELATED"/>
    <property type="match status" value="1"/>
</dbReference>
<keyword evidence="7" id="KW-0325">Glycoprotein</keyword>
<keyword evidence="5" id="KW-1133">Transmembrane helix</keyword>
<evidence type="ECO:0000256" key="5">
    <source>
        <dbReference type="ARBA" id="ARBA00022989"/>
    </source>
</evidence>
<reference evidence="9" key="1">
    <citation type="journal article" date="2019" name="Science">
        <title>Mutation of a bHLH transcription factor allowed almond domestication.</title>
        <authorList>
            <person name="Sanchez-Perez R."/>
            <person name="Pavan S."/>
            <person name="Mazzeo R."/>
            <person name="Moldovan C."/>
            <person name="Aiese Cigliano R."/>
            <person name="Del Cueto J."/>
            <person name="Ricciardi F."/>
            <person name="Lotti C."/>
            <person name="Ricciardi L."/>
            <person name="Dicenta F."/>
            <person name="Lopez-Marques R.L."/>
            <person name="Lindberg Moller B."/>
        </authorList>
    </citation>
    <scope>NUCLEOTIDE SEQUENCE</scope>
</reference>
<dbReference type="InterPro" id="IPR001245">
    <property type="entry name" value="Ser-Thr/Tyr_kinase_cat_dom"/>
</dbReference>